<reference evidence="6" key="1">
    <citation type="journal article" date="2019" name="Int. J. Syst. Evol. Microbiol.">
        <title>The Global Catalogue of Microorganisms (GCM) 10K type strain sequencing project: providing services to taxonomists for standard genome sequencing and annotation.</title>
        <authorList>
            <consortium name="The Broad Institute Genomics Platform"/>
            <consortium name="The Broad Institute Genome Sequencing Center for Infectious Disease"/>
            <person name="Wu L."/>
            <person name="Ma J."/>
        </authorList>
    </citation>
    <scope>NUCLEOTIDE SEQUENCE [LARGE SCALE GENOMIC DNA]</scope>
    <source>
        <strain evidence="6">CCUG 56029</strain>
    </source>
</reference>
<keyword evidence="1" id="KW-0805">Transcription regulation</keyword>
<evidence type="ECO:0000313" key="6">
    <source>
        <dbReference type="Proteomes" id="UP001597213"/>
    </source>
</evidence>
<sequence length="271" mass="30879">MDQKERQTGWPDRKREKSSDVYVAISSPSRREILDHLLAKGTLTQSELEQHLGLSRAAIIKHGNILESAGLVSIERLGIHKRYSVNTVPLQLIYDNWIKNFLEAQKQRSIDDRSEPSRKNDTGSAVRSYVFFVKSTPEVIWQQLIGDQRTKLWLHLDMTTISTPKEDGPIVFKMGAAQVAKGKIADFRPPQKLSYELNMSDGDLVDHDPVIKIEWRMRRIRDYATKLFLDLEFGQPVSDTGKMFLNGWPEAGSKGHLDFSLNSSERTRSAA</sequence>
<evidence type="ECO:0000259" key="4">
    <source>
        <dbReference type="PROSITE" id="PS50987"/>
    </source>
</evidence>
<keyword evidence="3" id="KW-0804">Transcription</keyword>
<dbReference type="InterPro" id="IPR036388">
    <property type="entry name" value="WH-like_DNA-bd_sf"/>
</dbReference>
<name>A0ABW4RCB3_9RHOB</name>
<protein>
    <submittedName>
        <fullName evidence="5">ArsR family transcriptional regulator</fullName>
    </submittedName>
</protein>
<dbReference type="SUPFAM" id="SSF55961">
    <property type="entry name" value="Bet v1-like"/>
    <property type="match status" value="1"/>
</dbReference>
<dbReference type="CDD" id="cd00090">
    <property type="entry name" value="HTH_ARSR"/>
    <property type="match status" value="1"/>
</dbReference>
<keyword evidence="6" id="KW-1185">Reference proteome</keyword>
<dbReference type="PANTHER" id="PTHR33154:SF33">
    <property type="entry name" value="TRANSCRIPTIONAL REPRESSOR SDPR"/>
    <property type="match status" value="1"/>
</dbReference>
<dbReference type="RefSeq" id="WP_379145628.1">
    <property type="nucleotide sequence ID" value="NZ_JBHUEN010000056.1"/>
</dbReference>
<dbReference type="PROSITE" id="PS50987">
    <property type="entry name" value="HTH_ARSR_2"/>
    <property type="match status" value="1"/>
</dbReference>
<dbReference type="SUPFAM" id="SSF46785">
    <property type="entry name" value="Winged helix' DNA-binding domain"/>
    <property type="match status" value="1"/>
</dbReference>
<dbReference type="InterPro" id="IPR051081">
    <property type="entry name" value="HTH_MetalResp_TranReg"/>
</dbReference>
<dbReference type="InterPro" id="IPR011991">
    <property type="entry name" value="ArsR-like_HTH"/>
</dbReference>
<dbReference type="Gene3D" id="1.10.10.10">
    <property type="entry name" value="Winged helix-like DNA-binding domain superfamily/Winged helix DNA-binding domain"/>
    <property type="match status" value="1"/>
</dbReference>
<dbReference type="InterPro" id="IPR001845">
    <property type="entry name" value="HTH_ArsR_DNA-bd_dom"/>
</dbReference>
<dbReference type="Proteomes" id="UP001597213">
    <property type="component" value="Unassembled WGS sequence"/>
</dbReference>
<dbReference type="SMART" id="SM00418">
    <property type="entry name" value="HTH_ARSR"/>
    <property type="match status" value="1"/>
</dbReference>
<dbReference type="EMBL" id="JBHUEN010000056">
    <property type="protein sequence ID" value="MFD1883896.1"/>
    <property type="molecule type" value="Genomic_DNA"/>
</dbReference>
<dbReference type="InterPro" id="IPR023393">
    <property type="entry name" value="START-like_dom_sf"/>
</dbReference>
<evidence type="ECO:0000313" key="5">
    <source>
        <dbReference type="EMBL" id="MFD1883896.1"/>
    </source>
</evidence>
<evidence type="ECO:0000256" key="1">
    <source>
        <dbReference type="ARBA" id="ARBA00023015"/>
    </source>
</evidence>
<dbReference type="PANTHER" id="PTHR33154">
    <property type="entry name" value="TRANSCRIPTIONAL REGULATOR, ARSR FAMILY"/>
    <property type="match status" value="1"/>
</dbReference>
<dbReference type="InterPro" id="IPR036390">
    <property type="entry name" value="WH_DNA-bd_sf"/>
</dbReference>
<accession>A0ABW4RCB3</accession>
<organism evidence="5 6">
    <name type="scientific">Paracoccus pacificus</name>
    <dbReference type="NCBI Taxonomy" id="1463598"/>
    <lineage>
        <taxon>Bacteria</taxon>
        <taxon>Pseudomonadati</taxon>
        <taxon>Pseudomonadota</taxon>
        <taxon>Alphaproteobacteria</taxon>
        <taxon>Rhodobacterales</taxon>
        <taxon>Paracoccaceae</taxon>
        <taxon>Paracoccus</taxon>
    </lineage>
</organism>
<evidence type="ECO:0000256" key="3">
    <source>
        <dbReference type="ARBA" id="ARBA00023163"/>
    </source>
</evidence>
<comment type="caution">
    <text evidence="5">The sequence shown here is derived from an EMBL/GenBank/DDBJ whole genome shotgun (WGS) entry which is preliminary data.</text>
</comment>
<dbReference type="Gene3D" id="3.30.530.20">
    <property type="match status" value="1"/>
</dbReference>
<feature type="domain" description="HTH arsR-type" evidence="4">
    <location>
        <begin position="10"/>
        <end position="105"/>
    </location>
</feature>
<gene>
    <name evidence="5" type="ORF">ACFSCT_19470</name>
</gene>
<keyword evidence="2" id="KW-0238">DNA-binding</keyword>
<dbReference type="Pfam" id="PF01022">
    <property type="entry name" value="HTH_5"/>
    <property type="match status" value="1"/>
</dbReference>
<proteinExistence type="predicted"/>
<evidence type="ECO:0000256" key="2">
    <source>
        <dbReference type="ARBA" id="ARBA00023125"/>
    </source>
</evidence>